<evidence type="ECO:0000313" key="1">
    <source>
        <dbReference type="EMBL" id="SDC49701.1"/>
    </source>
</evidence>
<gene>
    <name evidence="1" type="ORF">SAMN04487864_108145</name>
</gene>
<evidence type="ECO:0008006" key="3">
    <source>
        <dbReference type="Google" id="ProtNLM"/>
    </source>
</evidence>
<protein>
    <recommendedName>
        <fullName evidence="3">Transposon-encoded protein TnpW</fullName>
    </recommendedName>
</protein>
<keyword evidence="2" id="KW-1185">Reference proteome</keyword>
<dbReference type="Proteomes" id="UP000198943">
    <property type="component" value="Unassembled WGS sequence"/>
</dbReference>
<evidence type="ECO:0000313" key="2">
    <source>
        <dbReference type="Proteomes" id="UP000198943"/>
    </source>
</evidence>
<reference evidence="2" key="1">
    <citation type="submission" date="2016-10" db="EMBL/GenBank/DDBJ databases">
        <authorList>
            <person name="Varghese N."/>
            <person name="Submissions S."/>
        </authorList>
    </citation>
    <scope>NUCLEOTIDE SEQUENCE [LARGE SCALE GENOMIC DNA]</scope>
    <source>
        <strain evidence="2">DSM 11005</strain>
    </source>
</reference>
<dbReference type="RefSeq" id="WP_176760465.1">
    <property type="nucleotide sequence ID" value="NZ_FMYW01000008.1"/>
</dbReference>
<dbReference type="AlphaFoldDB" id="A0A1G6M2M1"/>
<proteinExistence type="predicted"/>
<sequence>MKNIAKYENGKEYKMKIGNSEVTFILENFSDKVVERFNQALADEVIKEMEREERTA</sequence>
<dbReference type="EMBL" id="FMYW01000008">
    <property type="protein sequence ID" value="SDC49701.1"/>
    <property type="molecule type" value="Genomic_DNA"/>
</dbReference>
<accession>A0A1G6M2M1</accession>
<organism evidence="1 2">
    <name type="scientific">Succiniclasticum ruminis</name>
    <dbReference type="NCBI Taxonomy" id="40841"/>
    <lineage>
        <taxon>Bacteria</taxon>
        <taxon>Bacillati</taxon>
        <taxon>Bacillota</taxon>
        <taxon>Negativicutes</taxon>
        <taxon>Acidaminococcales</taxon>
        <taxon>Acidaminococcaceae</taxon>
        <taxon>Succiniclasticum</taxon>
    </lineage>
</organism>
<name>A0A1G6M2M1_9FIRM</name>